<dbReference type="OrthoDB" id="10529180at2759"/>
<protein>
    <recommendedName>
        <fullName evidence="6">C3H1-type domain-containing protein</fullName>
    </recommendedName>
</protein>
<feature type="transmembrane region" description="Helical" evidence="3">
    <location>
        <begin position="1787"/>
        <end position="1810"/>
    </location>
</feature>
<dbReference type="RefSeq" id="XP_028869706.1">
    <property type="nucleotide sequence ID" value="XM_029013873.1"/>
</dbReference>
<comment type="caution">
    <text evidence="4">The sequence shown here is derived from an EMBL/GenBank/DDBJ whole genome shotgun (WGS) entry which is preliminary data.</text>
</comment>
<proteinExistence type="predicted"/>
<keyword evidence="3" id="KW-0812">Transmembrane</keyword>
<name>A0A2H6KKE2_9APIC</name>
<keyword evidence="3" id="KW-1133">Transmembrane helix</keyword>
<organism evidence="4 5">
    <name type="scientific">Babesia ovata</name>
    <dbReference type="NCBI Taxonomy" id="189622"/>
    <lineage>
        <taxon>Eukaryota</taxon>
        <taxon>Sar</taxon>
        <taxon>Alveolata</taxon>
        <taxon>Apicomplexa</taxon>
        <taxon>Aconoidasida</taxon>
        <taxon>Piroplasmida</taxon>
        <taxon>Babesiidae</taxon>
        <taxon>Babesia</taxon>
    </lineage>
</organism>
<dbReference type="EMBL" id="BDSA01000053">
    <property type="protein sequence ID" value="GBE63463.1"/>
    <property type="molecule type" value="Genomic_DNA"/>
</dbReference>
<keyword evidence="1" id="KW-0175">Coiled coil</keyword>
<evidence type="ECO:0008006" key="6">
    <source>
        <dbReference type="Google" id="ProtNLM"/>
    </source>
</evidence>
<evidence type="ECO:0000313" key="4">
    <source>
        <dbReference type="EMBL" id="GBE63463.1"/>
    </source>
</evidence>
<feature type="region of interest" description="Disordered" evidence="2">
    <location>
        <begin position="79"/>
        <end position="100"/>
    </location>
</feature>
<evidence type="ECO:0000256" key="1">
    <source>
        <dbReference type="SAM" id="Coils"/>
    </source>
</evidence>
<dbReference type="Proteomes" id="UP000236319">
    <property type="component" value="Unassembled WGS sequence"/>
</dbReference>
<feature type="coiled-coil region" evidence="1">
    <location>
        <begin position="965"/>
        <end position="992"/>
    </location>
</feature>
<sequence>MVSLAELSGQLGQFIGNSDAVADAIQNGIDTIIDSDDDFKSLKNSSSSTVHPPAAVPAVSIDTNMLDEKIQHYEKEIERLKPNKNNQNPPLSSEESRLLSSHQSKLDALQRLSKLNESLSSLNKQQSDNCKNLLTNLCSGLEKFLGYQETSKGYDGSGIVYSDLDRLCDGMMAFLHGVLQSVKDDESVTKYDITPDKMISSLPSKIGEFMHNGSNGLQNAITQVSEALRAWSGELEERTERVSKHLDTLSKNIDSNISSVRALHDFDVAARQWYTTVTDGLGDKVSDVNNAIAVLDSELKIKLASDFDKIQLRIDDFAGSAMREQTEMRELGESVQVEFKDLQQRVIKEAERLRDACISVLKNEFDANIKVPIEHVVNSLGQVKTNLDSWSIQAKASVNAALETVGKIMSKLNGSRNGRNGEMNDETKHITDAAWELANKATLLLDAIDVARETLGNKVSTAEDAIILLDKAVKMDLYYVKGQIQMGIRQYVMGIVKDIETKVKKISGTEGDDGGLKKTVDQVKAWALDFKTPKGFEERVKEWIGDILDSDDIVEGKLETYVNNNNKLAVDYQNATVGSEQYLRLTNVIEQQIVEKLKEGNDSIIQQASQMVQIEEGDTTGFEEYVTAVASGCLMFSTKLGNKITKEGQFGSFADSIAGMIEKVVVPGGTSGKKNNLKLAVHSILLQLLGAANQTAEYLKWLTGTDPKQGNMTNVEAALKITKLLESELNKALNTVLDPHAISPPGPPYKASDNIDRRITEILDGQLPNAAQTVQGTSEVELKAENFPYYLGGTRGPGKKENLETAIKAIKAEVENNLNNINYPEKGGHMITSDTISMAFDAVKERLENFINVVKDRLDKSPTDRKNTVKNYLTDIQKILENQITVTLEAEYSTSKAVIPKGLDGIRHDIVNILEKTPTNNLQNVLAEAQKFHGTTTRTTVMDCITGINAFLSQQVTEKTAAIKRDALNRYVESAKQQLEALKTEIGERRKSIEGIIFNDRSAGIKGLLDKLDKQFVTEVTTINPKSPQITLKNAAENVNSGFKKLLESTAKQDGIFFASVYIKELSHHLGTLLGPLTHFDHVFVANLNRLDKEVKGILRARYTKDAERITYAIGTSLGAFVKQLNCAYVNTYSGYTLTDADEKHAKVCLTSLSILRHELVDLRKACGGLWRKEQINCSTDLGLFLKSRGYGVATKVDSQDGELRNCTDMRGLDVRAKVGKEIDRVNSGHILTCKPEDKNHINIMVLLACLCDHLGQYYNSCHYIMHPKPAPPCNVYQMLDGLQHHVKTLFDKPKDRKNDDYSTFHPHELKLDATVELSAETVTSELDVVCRHAEVVLIAIQGHGHAEGRYACDFCTNVDKLHYPSSPAACLELLSDILCRIYHQLYYVLIQCERTTAAYAWNECLYGKGVGGSNWICNELQCPEQTCNLSCDQTCKQTCDQKHNQQCPQKHDQQVSCGFKSPLQSYLEDGLPGFLPHQFKTPGCKLTCNMSNHRGLPCKTPMGFGELSVTASHTKTGAHLKRVLGKFCGQPESPLSKMCSLLICLSPRPPQSLDDMFAFYYNFIVGWGITGRDHKSHAFSEAVNKAYFGENYVDLHINSIFTSDKSNKHSNGDLMCLVGCVNNGLSTVTCGRYLHPFSQNTWAVYSSKHAGLYLSWIVYLTETFYDFLKMLYDECCKNCNTPGSRCHESCPVTCPTLDKSPRAHDAKHDPVCKSIAKCPLTRPTLCKYGFVLKSSSNLNGAIVPESKRTCKDLCNALERVVKEGNLLYMLVHKIIPDFIWAIRTPFTYLLLALWSLSLLYLLHIAVVRLDVLRIRSHLRSPSSHRIAAQSLLAAARVKALANVKYFSP</sequence>
<feature type="compositionally biased region" description="Low complexity" evidence="2">
    <location>
        <begin position="83"/>
        <end position="100"/>
    </location>
</feature>
<evidence type="ECO:0000256" key="2">
    <source>
        <dbReference type="SAM" id="MobiDB-lite"/>
    </source>
</evidence>
<dbReference type="GeneID" id="39877233"/>
<accession>A0A2H6KKE2</accession>
<keyword evidence="5" id="KW-1185">Reference proteome</keyword>
<keyword evidence="3" id="KW-0472">Membrane</keyword>
<dbReference type="VEuPathDB" id="PiroplasmaDB:BOVATA_049560"/>
<gene>
    <name evidence="4" type="ORF">BOVATA_049560</name>
</gene>
<reference evidence="4 5" key="1">
    <citation type="journal article" date="2017" name="BMC Genomics">
        <title>Whole-genome assembly of Babesia ovata and comparative genomics between closely related pathogens.</title>
        <authorList>
            <person name="Yamagishi J."/>
            <person name="Asada M."/>
            <person name="Hakimi H."/>
            <person name="Tanaka T.Q."/>
            <person name="Sugimoto C."/>
            <person name="Kawazu S."/>
        </authorList>
    </citation>
    <scope>NUCLEOTIDE SEQUENCE [LARGE SCALE GENOMIC DNA]</scope>
    <source>
        <strain evidence="4 5">Miyake</strain>
    </source>
</reference>
<evidence type="ECO:0000313" key="5">
    <source>
        <dbReference type="Proteomes" id="UP000236319"/>
    </source>
</evidence>
<evidence type="ECO:0000256" key="3">
    <source>
        <dbReference type="SAM" id="Phobius"/>
    </source>
</evidence>